<dbReference type="AlphaFoldDB" id="A0A109MSN6"/>
<evidence type="ECO:0000313" key="1">
    <source>
        <dbReference type="EMBL" id="KWW11439.1"/>
    </source>
</evidence>
<proteinExistence type="predicted"/>
<dbReference type="Proteomes" id="UP000064189">
    <property type="component" value="Unassembled WGS sequence"/>
</dbReference>
<keyword evidence="2" id="KW-1185">Reference proteome</keyword>
<sequence>MVRGCGAFLFHREDTYPISIPCFLRKCLFKGRMNGLDLKIEIEWIGLRRVTGFIAMGVQVLREDMYSHQ</sequence>
<gene>
    <name evidence="1" type="ORF">AS888_02625</name>
</gene>
<accession>A0A109MSN6</accession>
<reference evidence="1 2" key="1">
    <citation type="submission" date="2015-11" db="EMBL/GenBank/DDBJ databases">
        <title>Genome Sequence of Bacillus simplex strain VanAntwerpen2.</title>
        <authorList>
            <person name="Couger M.B."/>
        </authorList>
    </citation>
    <scope>NUCLEOTIDE SEQUENCE [LARGE SCALE GENOMIC DNA]</scope>
    <source>
        <strain evidence="1 2">VanAntwerpen02</strain>
    </source>
</reference>
<name>A0A109MSN6_9BACI</name>
<organism evidence="1 2">
    <name type="scientific">Peribacillus simplex</name>
    <dbReference type="NCBI Taxonomy" id="1478"/>
    <lineage>
        <taxon>Bacteria</taxon>
        <taxon>Bacillati</taxon>
        <taxon>Bacillota</taxon>
        <taxon>Bacilli</taxon>
        <taxon>Bacillales</taxon>
        <taxon>Bacillaceae</taxon>
        <taxon>Peribacillus</taxon>
    </lineage>
</organism>
<comment type="caution">
    <text evidence="1">The sequence shown here is derived from an EMBL/GenBank/DDBJ whole genome shotgun (WGS) entry which is preliminary data.</text>
</comment>
<protein>
    <submittedName>
        <fullName evidence="1">Uncharacterized protein</fullName>
    </submittedName>
</protein>
<dbReference type="EMBL" id="LNNH01000055">
    <property type="protein sequence ID" value="KWW11439.1"/>
    <property type="molecule type" value="Genomic_DNA"/>
</dbReference>
<evidence type="ECO:0000313" key="2">
    <source>
        <dbReference type="Proteomes" id="UP000064189"/>
    </source>
</evidence>